<dbReference type="InterPro" id="IPR000276">
    <property type="entry name" value="GPCR_Rhodpsn"/>
</dbReference>
<dbReference type="SUPFAM" id="SSF81321">
    <property type="entry name" value="Family A G protein-coupled receptor-like"/>
    <property type="match status" value="1"/>
</dbReference>
<organism evidence="12 13">
    <name type="scientific">Geotrypetes seraphini</name>
    <name type="common">Gaboon caecilian</name>
    <name type="synonym">Caecilia seraphini</name>
    <dbReference type="NCBI Taxonomy" id="260995"/>
    <lineage>
        <taxon>Eukaryota</taxon>
        <taxon>Metazoa</taxon>
        <taxon>Chordata</taxon>
        <taxon>Craniata</taxon>
        <taxon>Vertebrata</taxon>
        <taxon>Euteleostomi</taxon>
        <taxon>Amphibia</taxon>
        <taxon>Gymnophiona</taxon>
        <taxon>Geotrypetes</taxon>
    </lineage>
</organism>
<feature type="transmembrane region" description="Helical" evidence="10">
    <location>
        <begin position="272"/>
        <end position="292"/>
    </location>
</feature>
<dbReference type="FunCoup" id="A0A6P8QVW5">
    <property type="interactions" value="276"/>
</dbReference>
<dbReference type="GO" id="GO:0005886">
    <property type="term" value="C:plasma membrane"/>
    <property type="evidence" value="ECO:0007669"/>
    <property type="project" value="UniProtKB-SubCell"/>
</dbReference>
<feature type="transmembrane region" description="Helical" evidence="10">
    <location>
        <begin position="62"/>
        <end position="83"/>
    </location>
</feature>
<dbReference type="PRINTS" id="PR00237">
    <property type="entry name" value="GPCRRHODOPSN"/>
</dbReference>
<evidence type="ECO:0000256" key="5">
    <source>
        <dbReference type="ARBA" id="ARBA00022725"/>
    </source>
</evidence>
<dbReference type="AlphaFoldDB" id="A0A6P8QVW5"/>
<dbReference type="PRINTS" id="PR00245">
    <property type="entry name" value="OLFACTORYR"/>
</dbReference>
<dbReference type="GO" id="GO:0004984">
    <property type="term" value="F:olfactory receptor activity"/>
    <property type="evidence" value="ECO:0007669"/>
    <property type="project" value="InterPro"/>
</dbReference>
<keyword evidence="8 9" id="KW-0807">Transducer</keyword>
<dbReference type="PANTHER" id="PTHR26453">
    <property type="entry name" value="OLFACTORY RECEPTOR"/>
    <property type="match status" value="1"/>
</dbReference>
<gene>
    <name evidence="13" type="primary">LOC117360360</name>
</gene>
<evidence type="ECO:0000256" key="2">
    <source>
        <dbReference type="ARBA" id="ARBA00022475"/>
    </source>
</evidence>
<keyword evidence="3 10" id="KW-0716">Sensory transduction</keyword>
<evidence type="ECO:0000256" key="1">
    <source>
        <dbReference type="ARBA" id="ARBA00004651"/>
    </source>
</evidence>
<reference evidence="13" key="1">
    <citation type="submission" date="2025-08" db="UniProtKB">
        <authorList>
            <consortium name="RefSeq"/>
        </authorList>
    </citation>
    <scope>IDENTIFICATION</scope>
</reference>
<dbReference type="Pfam" id="PF13853">
    <property type="entry name" value="7tm_4"/>
    <property type="match status" value="1"/>
</dbReference>
<evidence type="ECO:0000256" key="3">
    <source>
        <dbReference type="ARBA" id="ARBA00022606"/>
    </source>
</evidence>
<dbReference type="InterPro" id="IPR017452">
    <property type="entry name" value="GPCR_Rhodpsn_7TM"/>
</dbReference>
<dbReference type="PROSITE" id="PS50262">
    <property type="entry name" value="G_PROTEIN_RECEP_F1_2"/>
    <property type="match status" value="1"/>
</dbReference>
<dbReference type="FunFam" id="1.20.1070.10:FF:000001">
    <property type="entry name" value="Olfactory receptor"/>
    <property type="match status" value="1"/>
</dbReference>
<keyword evidence="9" id="KW-0675">Receptor</keyword>
<dbReference type="GeneID" id="117360360"/>
<dbReference type="InParanoid" id="A0A6P8QVW5"/>
<keyword evidence="7 10" id="KW-0472">Membrane</keyword>
<dbReference type="Proteomes" id="UP000515159">
    <property type="component" value="Chromosome 5"/>
</dbReference>
<feature type="transmembrane region" description="Helical" evidence="10">
    <location>
        <begin position="238"/>
        <end position="260"/>
    </location>
</feature>
<dbReference type="GO" id="GO:0004930">
    <property type="term" value="F:G protein-coupled receptor activity"/>
    <property type="evidence" value="ECO:0007669"/>
    <property type="project" value="UniProtKB-KW"/>
</dbReference>
<evidence type="ECO:0000313" key="13">
    <source>
        <dbReference type="RefSeq" id="XP_033799950.1"/>
    </source>
</evidence>
<evidence type="ECO:0000256" key="4">
    <source>
        <dbReference type="ARBA" id="ARBA00022692"/>
    </source>
</evidence>
<protein>
    <recommendedName>
        <fullName evidence="10">Olfactory receptor</fullName>
    </recommendedName>
</protein>
<dbReference type="CDD" id="cd15225">
    <property type="entry name" value="7tmA_OR10A-like"/>
    <property type="match status" value="1"/>
</dbReference>
<evidence type="ECO:0000256" key="10">
    <source>
        <dbReference type="RuleBase" id="RU363047"/>
    </source>
</evidence>
<dbReference type="PROSITE" id="PS00237">
    <property type="entry name" value="G_PROTEIN_RECEP_F1_1"/>
    <property type="match status" value="1"/>
</dbReference>
<evidence type="ECO:0000256" key="7">
    <source>
        <dbReference type="ARBA" id="ARBA00023136"/>
    </source>
</evidence>
<feature type="transmembrane region" description="Helical" evidence="10">
    <location>
        <begin position="25"/>
        <end position="50"/>
    </location>
</feature>
<keyword evidence="6 10" id="KW-1133">Transmembrane helix</keyword>
<proteinExistence type="inferred from homology"/>
<evidence type="ECO:0000256" key="8">
    <source>
        <dbReference type="ARBA" id="ARBA00023224"/>
    </source>
</evidence>
<feature type="domain" description="G-protein coupled receptors family 1 profile" evidence="11">
    <location>
        <begin position="41"/>
        <end position="290"/>
    </location>
</feature>
<evidence type="ECO:0000313" key="12">
    <source>
        <dbReference type="Proteomes" id="UP000515159"/>
    </source>
</evidence>
<accession>A0A6P8QVW5</accession>
<feature type="transmembrane region" description="Helical" evidence="10">
    <location>
        <begin position="197"/>
        <end position="226"/>
    </location>
</feature>
<comment type="subcellular location">
    <subcellularLocation>
        <location evidence="1 10">Cell membrane</location>
        <topology evidence="1 10">Multi-pass membrane protein</topology>
    </subcellularLocation>
</comment>
<dbReference type="InterPro" id="IPR000725">
    <property type="entry name" value="Olfact_rcpt"/>
</dbReference>
<evidence type="ECO:0000256" key="6">
    <source>
        <dbReference type="ARBA" id="ARBA00022989"/>
    </source>
</evidence>
<feature type="transmembrane region" description="Helical" evidence="10">
    <location>
        <begin position="146"/>
        <end position="168"/>
    </location>
</feature>
<dbReference type="RefSeq" id="XP_033799950.1">
    <property type="nucleotide sequence ID" value="XM_033944059.1"/>
</dbReference>
<name>A0A6P8QVW5_GEOSA</name>
<dbReference type="KEGG" id="gsh:117360360"/>
<sequence length="311" mass="35316">MQLRNQTLVTEFLLLGLTSDAKTQVLLFLLFLVIYLITLSGNCLIIAVVYVDSQLQTPMYFFLSNLSFLDMCYTTIIVPKMLVNFLSQKKTISFVGCAGQILASLFLGETECILLAVMAWDRYTAICNPLHYSVIMNKKACHHMAAGAWVCGLMISMVDVVFTFHLPFCGPNIINHFFCEVPALLRLACTDTYVNEVVIFVVCVITLVVPFSLIIFTYVYIIATVVRIPSTTRQSRTFSTCASHLMVVMLFYGTAIFMYMRPRESYSPEKDKMVSVFYTVITPMLNPIIYSLRNNEVKRALKKVRCLKTFT</sequence>
<dbReference type="OrthoDB" id="6147321at2759"/>
<keyword evidence="12" id="KW-1185">Reference proteome</keyword>
<evidence type="ECO:0000256" key="9">
    <source>
        <dbReference type="RuleBase" id="RU000688"/>
    </source>
</evidence>
<comment type="similarity">
    <text evidence="9">Belongs to the G-protein coupled receptor 1 family.</text>
</comment>
<keyword evidence="5 10" id="KW-0552">Olfaction</keyword>
<keyword evidence="9" id="KW-0297">G-protein coupled receptor</keyword>
<evidence type="ECO:0000259" key="11">
    <source>
        <dbReference type="PROSITE" id="PS50262"/>
    </source>
</evidence>
<keyword evidence="2 10" id="KW-1003">Cell membrane</keyword>
<keyword evidence="4 9" id="KW-0812">Transmembrane</keyword>
<dbReference type="Gene3D" id="1.20.1070.10">
    <property type="entry name" value="Rhodopsin 7-helix transmembrane proteins"/>
    <property type="match status" value="1"/>
</dbReference>